<name>A0A0U1M5E4_TALIS</name>
<protein>
    <submittedName>
        <fullName evidence="1">Uncharacterized protein</fullName>
    </submittedName>
</protein>
<accession>A0A0U1M5E4</accession>
<gene>
    <name evidence="1" type="ORF">PISL3812_07884</name>
</gene>
<sequence length="126" mass="14681">MITPTVSPQYRSSVVYVLPFYIRSRSMGTSANQELFSDTSVAELDGVYEQEQLWFDLNKVVNHWWDEIGGVNGDGWISNEQYDDAVRKAAELKPLLWLLQKEMRRILAFWRKSGCLEIFNEILLAF</sequence>
<evidence type="ECO:0000313" key="2">
    <source>
        <dbReference type="Proteomes" id="UP000054383"/>
    </source>
</evidence>
<dbReference type="AlphaFoldDB" id="A0A0U1M5E4"/>
<dbReference type="STRING" id="28573.A0A0U1M5E4"/>
<dbReference type="OrthoDB" id="10003767at2759"/>
<evidence type="ECO:0000313" key="1">
    <source>
        <dbReference type="EMBL" id="CRG90838.1"/>
    </source>
</evidence>
<proteinExistence type="predicted"/>
<dbReference type="Proteomes" id="UP000054383">
    <property type="component" value="Unassembled WGS sequence"/>
</dbReference>
<dbReference type="EMBL" id="CVMT01000008">
    <property type="protein sequence ID" value="CRG90838.1"/>
    <property type="molecule type" value="Genomic_DNA"/>
</dbReference>
<keyword evidence="2" id="KW-1185">Reference proteome</keyword>
<organism evidence="1 2">
    <name type="scientific">Talaromyces islandicus</name>
    <name type="common">Penicillium islandicum</name>
    <dbReference type="NCBI Taxonomy" id="28573"/>
    <lineage>
        <taxon>Eukaryota</taxon>
        <taxon>Fungi</taxon>
        <taxon>Dikarya</taxon>
        <taxon>Ascomycota</taxon>
        <taxon>Pezizomycotina</taxon>
        <taxon>Eurotiomycetes</taxon>
        <taxon>Eurotiomycetidae</taxon>
        <taxon>Eurotiales</taxon>
        <taxon>Trichocomaceae</taxon>
        <taxon>Talaromyces</taxon>
        <taxon>Talaromyces sect. Islandici</taxon>
    </lineage>
</organism>
<reference evidence="1 2" key="1">
    <citation type="submission" date="2015-04" db="EMBL/GenBank/DDBJ databases">
        <authorList>
            <person name="Syromyatnikov M.Y."/>
            <person name="Popov V.N."/>
        </authorList>
    </citation>
    <scope>NUCLEOTIDE SEQUENCE [LARGE SCALE GENOMIC DNA]</scope>
    <source>
        <strain evidence="1">WF-38-12</strain>
    </source>
</reference>